<dbReference type="GO" id="GO:0005524">
    <property type="term" value="F:ATP binding"/>
    <property type="evidence" value="ECO:0007669"/>
    <property type="project" value="UniProtKB-UniRule"/>
</dbReference>
<dbReference type="PANTHER" id="PTHR43290:SF2">
    <property type="entry name" value="MEVALONATE KINASE"/>
    <property type="match status" value="1"/>
</dbReference>
<keyword evidence="12 14" id="KW-0414">Isoprene biosynthesis</keyword>
<keyword evidence="6 14" id="KW-0808">Transferase</keyword>
<dbReference type="PANTHER" id="PTHR43290">
    <property type="entry name" value="MEVALONATE KINASE"/>
    <property type="match status" value="1"/>
</dbReference>
<dbReference type="GeneID" id="89228588"/>
<feature type="domain" description="GHMP kinase N-terminal" evidence="15">
    <location>
        <begin position="63"/>
        <end position="158"/>
    </location>
</feature>
<comment type="function">
    <text evidence="14">Catalyzes the phosphorylation of (R)-mevalonate (MVA) to (R)-mevalonate 5-phosphate (MVAP). Functions in the mevalonate (MVA) pathway leading to isopentenyl diphosphate (IPP), a key precursor for the biosynthesis of isoprenoid compounds such as archaeal membrane lipids.</text>
</comment>
<evidence type="ECO:0000256" key="10">
    <source>
        <dbReference type="ARBA" id="ARBA00022842"/>
    </source>
</evidence>
<dbReference type="EMBL" id="CP131061">
    <property type="protein sequence ID" value="WNY27366.1"/>
    <property type="molecule type" value="Genomic_DNA"/>
</dbReference>
<dbReference type="NCBIfam" id="TIGR00549">
    <property type="entry name" value="mevalon_kin"/>
    <property type="match status" value="1"/>
</dbReference>
<dbReference type="EC" id="2.7.1.36" evidence="3 14"/>
<evidence type="ECO:0000259" key="15">
    <source>
        <dbReference type="Pfam" id="PF00288"/>
    </source>
</evidence>
<dbReference type="AlphaFoldDB" id="A0AA96ZX62"/>
<dbReference type="InterPro" id="IPR006205">
    <property type="entry name" value="Mev_gal_kin"/>
</dbReference>
<dbReference type="InterPro" id="IPR014721">
    <property type="entry name" value="Ribsml_uS5_D2-typ_fold_subgr"/>
</dbReference>
<dbReference type="SUPFAM" id="SSF54211">
    <property type="entry name" value="Ribosomal protein S5 domain 2-like"/>
    <property type="match status" value="1"/>
</dbReference>
<protein>
    <recommendedName>
        <fullName evidence="3 14">Mevalonate kinase</fullName>
        <shortName evidence="14">MK</shortName>
        <shortName evidence="14">MVK</shortName>
        <ecNumber evidence="3 14">2.7.1.36</ecNumber>
    </recommendedName>
</protein>
<dbReference type="Gene3D" id="3.30.70.890">
    <property type="entry name" value="GHMP kinase, C-terminal domain"/>
    <property type="match status" value="1"/>
</dbReference>
<gene>
    <name evidence="17" type="primary">galK</name>
    <name evidence="14" type="synonym">mvk</name>
    <name evidence="17" type="ORF">MsAm2_11610</name>
</gene>
<keyword evidence="18" id="KW-1185">Reference proteome</keyword>
<keyword evidence="7 14" id="KW-0547">Nucleotide-binding</keyword>
<name>A0AA96ZX62_9EURY</name>
<keyword evidence="10 14" id="KW-0460">Magnesium</keyword>
<evidence type="ECO:0000313" key="18">
    <source>
        <dbReference type="Proteomes" id="UP001304970"/>
    </source>
</evidence>
<keyword evidence="5 14" id="KW-0444">Lipid biosynthesis</keyword>
<keyword evidence="8 14" id="KW-0418">Kinase</keyword>
<comment type="subcellular location">
    <subcellularLocation>
        <location evidence="1 14">Cytoplasm</location>
    </subcellularLocation>
</comment>
<dbReference type="InterPro" id="IPR006203">
    <property type="entry name" value="GHMP_knse_ATP-bd_CS"/>
</dbReference>
<evidence type="ECO:0000313" key="17">
    <source>
        <dbReference type="EMBL" id="WNY27366.1"/>
    </source>
</evidence>
<evidence type="ECO:0000256" key="2">
    <source>
        <dbReference type="ARBA" id="ARBA00006495"/>
    </source>
</evidence>
<evidence type="ECO:0000256" key="7">
    <source>
        <dbReference type="ARBA" id="ARBA00022741"/>
    </source>
</evidence>
<dbReference type="GO" id="GO:0005829">
    <property type="term" value="C:cytosol"/>
    <property type="evidence" value="ECO:0007669"/>
    <property type="project" value="TreeGrafter"/>
</dbReference>
<keyword evidence="4 14" id="KW-0963">Cytoplasm</keyword>
<dbReference type="NCBIfam" id="NF003036">
    <property type="entry name" value="PRK03926.1"/>
    <property type="match status" value="1"/>
</dbReference>
<comment type="pathway">
    <text evidence="13 14">Isoprenoid biosynthesis; isopentenyl diphosphate biosynthesis via mevalonate pathway; isopentenyl diphosphate from (R)-mevalonate: step 1/3.</text>
</comment>
<evidence type="ECO:0000256" key="13">
    <source>
        <dbReference type="ARBA" id="ARBA00029438"/>
    </source>
</evidence>
<dbReference type="GO" id="GO:0000287">
    <property type="term" value="F:magnesium ion binding"/>
    <property type="evidence" value="ECO:0007669"/>
    <property type="project" value="UniProtKB-UniRule"/>
</dbReference>
<proteinExistence type="inferred from homology"/>
<comment type="similarity">
    <text evidence="2 14">Belongs to the GHMP kinase family. Mevalonate kinase subfamily.</text>
</comment>
<organism evidence="17 18">
    <name type="scientific">Methanolapillus ohkumae</name>
    <dbReference type="NCBI Taxonomy" id="3028298"/>
    <lineage>
        <taxon>Archaea</taxon>
        <taxon>Methanobacteriati</taxon>
        <taxon>Methanobacteriota</taxon>
        <taxon>Stenosarchaea group</taxon>
        <taxon>Methanomicrobia</taxon>
        <taxon>Methanosarcinales</taxon>
        <taxon>Methanosarcinaceae</taxon>
        <taxon>Methanolapillus</taxon>
    </lineage>
</organism>
<reference evidence="17 18" key="1">
    <citation type="submission" date="2023-07" db="EMBL/GenBank/DDBJ databases">
        <title>Closed genome sequence of Methanosarcinaceae archaeon Am2.</title>
        <authorList>
            <person name="Poehlein A."/>
            <person name="Protasov E."/>
            <person name="Platt K."/>
            <person name="Reeh H."/>
            <person name="Daniel R."/>
            <person name="Brune A."/>
        </authorList>
    </citation>
    <scope>NUCLEOTIDE SEQUENCE [LARGE SCALE GENOMIC DNA]</scope>
    <source>
        <strain evidence="17 18">Am2</strain>
    </source>
</reference>
<dbReference type="InterPro" id="IPR022937">
    <property type="entry name" value="Mevalonate_kinase_arc"/>
</dbReference>
<dbReference type="RefSeq" id="WP_338097345.1">
    <property type="nucleotide sequence ID" value="NZ_CP131061.1"/>
</dbReference>
<dbReference type="InterPro" id="IPR020568">
    <property type="entry name" value="Ribosomal_Su5_D2-typ_SF"/>
</dbReference>
<dbReference type="GO" id="GO:0004496">
    <property type="term" value="F:mevalonate kinase activity"/>
    <property type="evidence" value="ECO:0007669"/>
    <property type="project" value="UniProtKB-UniRule"/>
</dbReference>
<keyword evidence="9 14" id="KW-0067">ATP-binding</keyword>
<evidence type="ECO:0000259" key="16">
    <source>
        <dbReference type="Pfam" id="PF08544"/>
    </source>
</evidence>
<evidence type="ECO:0000256" key="6">
    <source>
        <dbReference type="ARBA" id="ARBA00022679"/>
    </source>
</evidence>
<feature type="active site" description="Proton acceptor" evidence="14">
    <location>
        <position position="150"/>
    </location>
</feature>
<dbReference type="SUPFAM" id="SSF55060">
    <property type="entry name" value="GHMP Kinase, C-terminal domain"/>
    <property type="match status" value="1"/>
</dbReference>
<dbReference type="Pfam" id="PF08544">
    <property type="entry name" value="GHMP_kinases_C"/>
    <property type="match status" value="1"/>
</dbReference>
<dbReference type="InterPro" id="IPR036554">
    <property type="entry name" value="GHMP_kinase_C_sf"/>
</dbReference>
<dbReference type="PRINTS" id="PR00959">
    <property type="entry name" value="MEVGALKINASE"/>
</dbReference>
<comment type="subunit">
    <text evidence="14">Homodimer.</text>
</comment>
<dbReference type="Pfam" id="PF00288">
    <property type="entry name" value="GHMP_kinases_N"/>
    <property type="match status" value="1"/>
</dbReference>
<feature type="binding site" evidence="14">
    <location>
        <begin position="99"/>
        <end position="109"/>
    </location>
    <ligand>
        <name>ATP</name>
        <dbReference type="ChEBI" id="CHEBI:30616"/>
    </ligand>
</feature>
<evidence type="ECO:0000256" key="5">
    <source>
        <dbReference type="ARBA" id="ARBA00022516"/>
    </source>
</evidence>
<evidence type="ECO:0000256" key="12">
    <source>
        <dbReference type="ARBA" id="ARBA00023229"/>
    </source>
</evidence>
<dbReference type="InterPro" id="IPR013750">
    <property type="entry name" value="GHMP_kinase_C_dom"/>
</dbReference>
<dbReference type="HAMAP" id="MF_00217">
    <property type="entry name" value="Mevalonate_kinase"/>
    <property type="match status" value="1"/>
</dbReference>
<evidence type="ECO:0000256" key="14">
    <source>
        <dbReference type="HAMAP-Rule" id="MF_00217"/>
    </source>
</evidence>
<dbReference type="InterPro" id="IPR006204">
    <property type="entry name" value="GHMP_kinase_N_dom"/>
</dbReference>
<keyword evidence="11 14" id="KW-0443">Lipid metabolism</keyword>
<feature type="domain" description="GHMP kinase C-terminal" evidence="16">
    <location>
        <begin position="224"/>
        <end position="297"/>
    </location>
</feature>
<evidence type="ECO:0000256" key="3">
    <source>
        <dbReference type="ARBA" id="ARBA00012103"/>
    </source>
</evidence>
<evidence type="ECO:0000256" key="1">
    <source>
        <dbReference type="ARBA" id="ARBA00004496"/>
    </source>
</evidence>
<evidence type="ECO:0000256" key="9">
    <source>
        <dbReference type="ARBA" id="ARBA00022840"/>
    </source>
</evidence>
<dbReference type="PROSITE" id="PS00627">
    <property type="entry name" value="GHMP_KINASES_ATP"/>
    <property type="match status" value="1"/>
</dbReference>
<comment type="cofactor">
    <cofactor evidence="14">
        <name>Mg(2+)</name>
        <dbReference type="ChEBI" id="CHEBI:18420"/>
    </cofactor>
</comment>
<evidence type="ECO:0000256" key="8">
    <source>
        <dbReference type="ARBA" id="ARBA00022777"/>
    </source>
</evidence>
<dbReference type="GO" id="GO:0019287">
    <property type="term" value="P:isopentenyl diphosphate biosynthetic process, mevalonate pathway"/>
    <property type="evidence" value="ECO:0007669"/>
    <property type="project" value="UniProtKB-UniRule"/>
</dbReference>
<accession>A0AA96ZX62</accession>
<evidence type="ECO:0000256" key="4">
    <source>
        <dbReference type="ARBA" id="ARBA00022490"/>
    </source>
</evidence>
<sequence>MITCSAPGKIFLFGEHAVVYGKTAIACAIDIRAQVSVEEILVPAVQMKGPGNNVDLNPRKHPYIYTVVDKFRKLADLPDDNTSSKSGKGIAIDIHSEIPVGSGLGSSAAVTIATIKALDVFYGTDLPLDEIARMGHQVELEVQGMASPTDTFVSTYGGLVRIPDRKKLDFFDAPIVVGNTRKFASTRKLVSNVASLKERHPQVINQIMDAIGTISEVGVNFVCVNDLSTVGELMNINQGLLDSIGVGSYELSELVYASRKAGALGSKITGAGGGGCMIALCEHKNLSRVAHSIKRAGGDAFICRTSNAGVRVEKDK</sequence>
<comment type="catalytic activity">
    <reaction evidence="14">
        <text>(R)-mevalonate + ATP = (R)-5-phosphomevalonate + ADP + H(+)</text>
        <dbReference type="Rhea" id="RHEA:17065"/>
        <dbReference type="ChEBI" id="CHEBI:15378"/>
        <dbReference type="ChEBI" id="CHEBI:30616"/>
        <dbReference type="ChEBI" id="CHEBI:36464"/>
        <dbReference type="ChEBI" id="CHEBI:58146"/>
        <dbReference type="ChEBI" id="CHEBI:456216"/>
        <dbReference type="EC" id="2.7.1.36"/>
    </reaction>
</comment>
<evidence type="ECO:0000256" key="11">
    <source>
        <dbReference type="ARBA" id="ARBA00023098"/>
    </source>
</evidence>
<dbReference type="Gene3D" id="3.30.230.10">
    <property type="match status" value="1"/>
</dbReference>
<dbReference type="Proteomes" id="UP001304970">
    <property type="component" value="Chromosome"/>
</dbReference>